<proteinExistence type="inferred from homology"/>
<dbReference type="EC" id="5.3.1.9" evidence="3"/>
<dbReference type="eggNOG" id="COG2140">
    <property type="taxonomic scope" value="Bacteria"/>
</dbReference>
<dbReference type="Pfam" id="PF06560">
    <property type="entry name" value="GPI"/>
    <property type="match status" value="1"/>
</dbReference>
<dbReference type="GO" id="GO:0006096">
    <property type="term" value="P:glycolytic process"/>
    <property type="evidence" value="ECO:0007669"/>
    <property type="project" value="UniProtKB-UniPathway"/>
</dbReference>
<comment type="catalytic activity">
    <reaction evidence="6">
        <text>alpha-D-glucose 6-phosphate = beta-D-fructose 6-phosphate</text>
        <dbReference type="Rhea" id="RHEA:11816"/>
        <dbReference type="ChEBI" id="CHEBI:57634"/>
        <dbReference type="ChEBI" id="CHEBI:58225"/>
        <dbReference type="EC" id="5.3.1.9"/>
    </reaction>
</comment>
<dbReference type="KEGG" id="tle:Tlet_0193"/>
<dbReference type="GO" id="GO:0006094">
    <property type="term" value="P:gluconeogenesis"/>
    <property type="evidence" value="ECO:0007669"/>
    <property type="project" value="UniProtKB-KW"/>
</dbReference>
<evidence type="ECO:0000256" key="1">
    <source>
        <dbReference type="ARBA" id="ARBA00004926"/>
    </source>
</evidence>
<dbReference type="Proteomes" id="UP000002016">
    <property type="component" value="Chromosome"/>
</dbReference>
<accession>A8F3M9</accession>
<dbReference type="EMBL" id="CP000812">
    <property type="protein sequence ID" value="ABV32763.1"/>
    <property type="molecule type" value="Genomic_DNA"/>
</dbReference>
<organism evidence="8 9">
    <name type="scientific">Pseudothermotoga lettingae (strain ATCC BAA-301 / DSM 14385 / NBRC 107922 / TMO)</name>
    <name type="common">Thermotoga lettingae</name>
    <dbReference type="NCBI Taxonomy" id="416591"/>
    <lineage>
        <taxon>Bacteria</taxon>
        <taxon>Thermotogati</taxon>
        <taxon>Thermotogota</taxon>
        <taxon>Thermotogae</taxon>
        <taxon>Thermotogales</taxon>
        <taxon>Thermotogaceae</taxon>
        <taxon>Pseudothermotoga</taxon>
    </lineage>
</organism>
<evidence type="ECO:0000256" key="3">
    <source>
        <dbReference type="ARBA" id="ARBA00011952"/>
    </source>
</evidence>
<evidence type="ECO:0000259" key="7">
    <source>
        <dbReference type="Pfam" id="PF06560"/>
    </source>
</evidence>
<dbReference type="GO" id="GO:0004347">
    <property type="term" value="F:glucose-6-phosphate isomerase activity"/>
    <property type="evidence" value="ECO:0007669"/>
    <property type="project" value="UniProtKB-EC"/>
</dbReference>
<reference evidence="8 9" key="2">
    <citation type="journal article" date="2009" name="Proc. Natl. Acad. Sci. U.S.A.">
        <title>On the chimeric nature, thermophilic origin, and phylogenetic placement of the Thermotogales.</title>
        <authorList>
            <person name="Zhaxybayeva O."/>
            <person name="Swithers K.S."/>
            <person name="Lapierre P."/>
            <person name="Fournier G.P."/>
            <person name="Bickhart D.M."/>
            <person name="DeBoy R.T."/>
            <person name="Nelson K.E."/>
            <person name="Nesbo C.L."/>
            <person name="Doolittle W.F."/>
            <person name="Gogarten J.P."/>
            <person name="Noll K.M."/>
        </authorList>
    </citation>
    <scope>NUCLEOTIDE SEQUENCE [LARGE SCALE GENOMIC DNA]</scope>
    <source>
        <strain evidence="9">ATCC BAA-301 / DSM 14385 / NBRC 107922 / TMO</strain>
    </source>
</reference>
<dbReference type="HOGENOM" id="CLU_105797_0_0_0"/>
<evidence type="ECO:0000256" key="4">
    <source>
        <dbReference type="ARBA" id="ARBA00022432"/>
    </source>
</evidence>
<sequence length="176" mass="20130">MRPFTVSMNLDNINFNGNHIVRRYEDIKSIFKSTDISLEGKNPVIYEVFESPVPEQQGHLIFLVTILYPGKVNEEFFMTKGHYHTVENTAEVYLGIKGKGLILCQTKSGDFEVAEISENRVVYIPPFWAHRAVNIFDEPLIFFGIYPAHAGHDYETIAQSGFVKRVFSKNGRVVIE</sequence>
<protein>
    <recommendedName>
        <fullName evidence="3">glucose-6-phosphate isomerase</fullName>
        <ecNumber evidence="3">5.3.1.9</ecNumber>
    </recommendedName>
</protein>
<comment type="pathway">
    <text evidence="1">Carbohydrate degradation; glycolysis; D-glyceraldehyde 3-phosphate and glycerone phosphate from D-glucose: step 2/4.</text>
</comment>
<dbReference type="InterPro" id="IPR014710">
    <property type="entry name" value="RmlC-like_jellyroll"/>
</dbReference>
<feature type="domain" description="Glucose-6-phosphate isomerase prokaryote" evidence="7">
    <location>
        <begin position="40"/>
        <end position="174"/>
    </location>
</feature>
<dbReference type="UniPathway" id="UPA00109">
    <property type="reaction ID" value="UER00181"/>
</dbReference>
<keyword evidence="8" id="KW-0413">Isomerase</keyword>
<dbReference type="CDD" id="cd02218">
    <property type="entry name" value="cupin_PGI"/>
    <property type="match status" value="1"/>
</dbReference>
<dbReference type="InterPro" id="IPR011051">
    <property type="entry name" value="RmlC_Cupin_sf"/>
</dbReference>
<dbReference type="RefSeq" id="WP_012002244.1">
    <property type="nucleotide sequence ID" value="NC_009828.1"/>
</dbReference>
<gene>
    <name evidence="8" type="ordered locus">Tlet_0193</name>
</gene>
<evidence type="ECO:0000256" key="6">
    <source>
        <dbReference type="ARBA" id="ARBA00029321"/>
    </source>
</evidence>
<keyword evidence="9" id="KW-1185">Reference proteome</keyword>
<dbReference type="GO" id="GO:0005737">
    <property type="term" value="C:cytoplasm"/>
    <property type="evidence" value="ECO:0007669"/>
    <property type="project" value="InterPro"/>
</dbReference>
<evidence type="ECO:0000313" key="8">
    <source>
        <dbReference type="EMBL" id="ABV32763.1"/>
    </source>
</evidence>
<name>A8F3M9_PSELT</name>
<comment type="similarity">
    <text evidence="2">Belongs to the archaeal-type GPI family.</text>
</comment>
<reference evidence="8 9" key="1">
    <citation type="submission" date="2007-08" db="EMBL/GenBank/DDBJ databases">
        <title>Complete sequence of Thermotoga lettingae TMO.</title>
        <authorList>
            <consortium name="US DOE Joint Genome Institute"/>
            <person name="Copeland A."/>
            <person name="Lucas S."/>
            <person name="Lapidus A."/>
            <person name="Barry K."/>
            <person name="Glavina del Rio T."/>
            <person name="Dalin E."/>
            <person name="Tice H."/>
            <person name="Pitluck S."/>
            <person name="Foster B."/>
            <person name="Bruce D."/>
            <person name="Schmutz J."/>
            <person name="Larimer F."/>
            <person name="Land M."/>
            <person name="Hauser L."/>
            <person name="Kyrpides N."/>
            <person name="Mikhailova N."/>
            <person name="Nelson K."/>
            <person name="Gogarten J.P."/>
            <person name="Noll K."/>
            <person name="Richardson P."/>
        </authorList>
    </citation>
    <scope>NUCLEOTIDE SEQUENCE [LARGE SCALE GENOMIC DNA]</scope>
    <source>
        <strain evidence="9">ATCC BAA-301 / DSM 14385 / NBRC 107922 / TMO</strain>
    </source>
</reference>
<keyword evidence="5" id="KW-0324">Glycolysis</keyword>
<keyword evidence="4" id="KW-0312">Gluconeogenesis</keyword>
<dbReference type="InterPro" id="IPR010551">
    <property type="entry name" value="G6P_isomerase_prok"/>
</dbReference>
<dbReference type="Gene3D" id="2.60.120.10">
    <property type="entry name" value="Jelly Rolls"/>
    <property type="match status" value="1"/>
</dbReference>
<dbReference type="STRING" id="416591.Tlet_0193"/>
<dbReference type="AlphaFoldDB" id="A8F3M9"/>
<evidence type="ECO:0000313" key="9">
    <source>
        <dbReference type="Proteomes" id="UP000002016"/>
    </source>
</evidence>
<evidence type="ECO:0000256" key="5">
    <source>
        <dbReference type="ARBA" id="ARBA00023152"/>
    </source>
</evidence>
<evidence type="ECO:0000256" key="2">
    <source>
        <dbReference type="ARBA" id="ARBA00006542"/>
    </source>
</evidence>
<dbReference type="SUPFAM" id="SSF51182">
    <property type="entry name" value="RmlC-like cupins"/>
    <property type="match status" value="1"/>
</dbReference>